<sequence length="145" mass="15512">MLASDRRVSAPSRLTRLPWFAGATALASVVAVYALGKLAMNWLDVYLVFFGEQPEVESSNVVTYRVWGAIAFVALVSGVVTHVFNPLRRVLGTVWQTLMVVGGTAIVLFCYIPGAVDLPAPEQVEDGYSAPPCYSGGDNEECVGG</sequence>
<gene>
    <name evidence="2" type="ORF">BJ988_002082</name>
</gene>
<comment type="caution">
    <text evidence="2">The sequence shown here is derived from an EMBL/GenBank/DDBJ whole genome shotgun (WGS) entry which is preliminary data.</text>
</comment>
<feature type="transmembrane region" description="Helical" evidence="1">
    <location>
        <begin position="97"/>
        <end position="116"/>
    </location>
</feature>
<name>A0A7Z0IRW8_9ACTN</name>
<proteinExistence type="predicted"/>
<keyword evidence="1" id="KW-0472">Membrane</keyword>
<accession>A0A7Z0IRW8</accession>
<dbReference type="EMBL" id="JACBZR010000001">
    <property type="protein sequence ID" value="NYI77434.1"/>
    <property type="molecule type" value="Genomic_DNA"/>
</dbReference>
<reference evidence="2 3" key="1">
    <citation type="submission" date="2020-07" db="EMBL/GenBank/DDBJ databases">
        <title>Sequencing the genomes of 1000 actinobacteria strains.</title>
        <authorList>
            <person name="Klenk H.-P."/>
        </authorList>
    </citation>
    <scope>NUCLEOTIDE SEQUENCE [LARGE SCALE GENOMIC DNA]</scope>
    <source>
        <strain evidence="2 3">DSM 26487</strain>
    </source>
</reference>
<evidence type="ECO:0000313" key="2">
    <source>
        <dbReference type="EMBL" id="NYI77434.1"/>
    </source>
</evidence>
<organism evidence="2 3">
    <name type="scientific">Nocardioides panzhihuensis</name>
    <dbReference type="NCBI Taxonomy" id="860243"/>
    <lineage>
        <taxon>Bacteria</taxon>
        <taxon>Bacillati</taxon>
        <taxon>Actinomycetota</taxon>
        <taxon>Actinomycetes</taxon>
        <taxon>Propionibacteriales</taxon>
        <taxon>Nocardioidaceae</taxon>
        <taxon>Nocardioides</taxon>
    </lineage>
</organism>
<keyword evidence="1" id="KW-0812">Transmembrane</keyword>
<dbReference type="RefSeq" id="WP_179657923.1">
    <property type="nucleotide sequence ID" value="NZ_JACBZR010000001.1"/>
</dbReference>
<keyword evidence="1" id="KW-1133">Transmembrane helix</keyword>
<feature type="transmembrane region" description="Helical" evidence="1">
    <location>
        <begin position="20"/>
        <end position="42"/>
    </location>
</feature>
<evidence type="ECO:0000256" key="1">
    <source>
        <dbReference type="SAM" id="Phobius"/>
    </source>
</evidence>
<evidence type="ECO:0000313" key="3">
    <source>
        <dbReference type="Proteomes" id="UP000564496"/>
    </source>
</evidence>
<keyword evidence="3" id="KW-1185">Reference proteome</keyword>
<feature type="transmembrane region" description="Helical" evidence="1">
    <location>
        <begin position="62"/>
        <end position="85"/>
    </location>
</feature>
<dbReference type="AlphaFoldDB" id="A0A7Z0IRW8"/>
<dbReference type="Proteomes" id="UP000564496">
    <property type="component" value="Unassembled WGS sequence"/>
</dbReference>
<protein>
    <submittedName>
        <fullName evidence="2">Uncharacterized protein</fullName>
    </submittedName>
</protein>